<feature type="region of interest" description="Disordered" evidence="1">
    <location>
        <begin position="585"/>
        <end position="639"/>
    </location>
</feature>
<sequence>MSSQSNLIRRGGNSSALRRQLDLEVEDEIIRIPACDLTAASERGRSVEAMITPSEHDPNAEGRVRGMNLGNGQPCRFNHWIFALERWEPSTSEDFPNTIPFWIKVTGFPVHFWNDDAFTAIVKALGKKEAIDAKYARIQVSINADRPLKMEARVEFPNGDIGKVNLTYEGLNQHCFGCKRISHDIYSCPDLSQEEREQKIKELRELNPTGAQGYSHQALSGPAGNYRSNGPNNKRHRSPNGDVYQRSPSRDEYPGQSREGKRQKETGGYWTSKSLSNRGEPVKTMERRREEKEDRYPSQQQKGIMWNRLEGQEKRKTSEYNPRPRQNFLERQRVREQFRVRERHNSHHSQASQQFWRPRVQTNGGKSNNPSRTATNSKYPRDTTPEKEDSQQTISGGLQGHMGSGGPGNGVLVVHRNESAEERLRRLKGKAIMQEDSTTKVPKMALQGLPQALLTRDRGTVIIREGGIRSPLSVPRLVQSPHRNKNGAEDPSLDLDTLMNSKHIDEMVITREEEKEVDKLADEFGDVGMDETTMRQVTTGYDVEIIDAISQLSPANAKALSIITHQMKNKSAGSTGNQQTYITQGKSGAQEIKKKSSHAADLKGTQASKKLNAIRGRPSPRKRGSGTSKKPTSQVIPRVEVFTSAKSTISSFVSGSVGSQKPPSKKI</sequence>
<evidence type="ECO:0000313" key="3">
    <source>
        <dbReference type="EMBL" id="KAG2293355.1"/>
    </source>
</evidence>
<feature type="compositionally biased region" description="Basic and acidic residues" evidence="1">
    <location>
        <begin position="328"/>
        <end position="340"/>
    </location>
</feature>
<feature type="compositionally biased region" description="Basic and acidic residues" evidence="1">
    <location>
        <begin position="591"/>
        <end position="601"/>
    </location>
</feature>
<protein>
    <recommendedName>
        <fullName evidence="2">Zinc knuckle CX2CX4HX4C domain-containing protein</fullName>
    </recommendedName>
</protein>
<feature type="compositionally biased region" description="Basic and acidic residues" evidence="1">
    <location>
        <begin position="280"/>
        <end position="296"/>
    </location>
</feature>
<feature type="compositionally biased region" description="Polar residues" evidence="1">
    <location>
        <begin position="348"/>
        <end position="378"/>
    </location>
</feature>
<feature type="domain" description="Zinc knuckle CX2CX4HX4C" evidence="2">
    <location>
        <begin position="145"/>
        <end position="189"/>
    </location>
</feature>
<feature type="compositionally biased region" description="Gly residues" evidence="1">
    <location>
        <begin position="397"/>
        <end position="408"/>
    </location>
</feature>
<dbReference type="OrthoDB" id="1108329at2759"/>
<dbReference type="AlphaFoldDB" id="A0A8X7UV48"/>
<dbReference type="Proteomes" id="UP000886595">
    <property type="component" value="Unassembled WGS sequence"/>
</dbReference>
<dbReference type="Pfam" id="PF14392">
    <property type="entry name" value="zf-CCHC_4"/>
    <property type="match status" value="1"/>
</dbReference>
<feature type="compositionally biased region" description="Polar residues" evidence="1">
    <location>
        <begin position="209"/>
        <end position="218"/>
    </location>
</feature>
<comment type="caution">
    <text evidence="3">The sequence shown here is derived from an EMBL/GenBank/DDBJ whole genome shotgun (WGS) entry which is preliminary data.</text>
</comment>
<dbReference type="EMBL" id="JAAMPC010000009">
    <property type="protein sequence ID" value="KAG2293355.1"/>
    <property type="molecule type" value="Genomic_DNA"/>
</dbReference>
<evidence type="ECO:0000313" key="4">
    <source>
        <dbReference type="Proteomes" id="UP000886595"/>
    </source>
</evidence>
<organism evidence="3 4">
    <name type="scientific">Brassica carinata</name>
    <name type="common">Ethiopian mustard</name>
    <name type="synonym">Abyssinian cabbage</name>
    <dbReference type="NCBI Taxonomy" id="52824"/>
    <lineage>
        <taxon>Eukaryota</taxon>
        <taxon>Viridiplantae</taxon>
        <taxon>Streptophyta</taxon>
        <taxon>Embryophyta</taxon>
        <taxon>Tracheophyta</taxon>
        <taxon>Spermatophyta</taxon>
        <taxon>Magnoliopsida</taxon>
        <taxon>eudicotyledons</taxon>
        <taxon>Gunneridae</taxon>
        <taxon>Pentapetalae</taxon>
        <taxon>rosids</taxon>
        <taxon>malvids</taxon>
        <taxon>Brassicales</taxon>
        <taxon>Brassicaceae</taxon>
        <taxon>Brassiceae</taxon>
        <taxon>Brassica</taxon>
    </lineage>
</organism>
<gene>
    <name evidence="3" type="ORF">Bca52824_040024</name>
</gene>
<dbReference type="InterPro" id="IPR025836">
    <property type="entry name" value="Zn_knuckle_CX2CX4HX4C"/>
</dbReference>
<dbReference type="InterPro" id="IPR040256">
    <property type="entry name" value="At4g02000-like"/>
</dbReference>
<proteinExistence type="predicted"/>
<accession>A0A8X7UV48</accession>
<dbReference type="PANTHER" id="PTHR31286:SF97">
    <property type="entry name" value="DUF4283 DOMAIN-CONTAINING PROTEIN"/>
    <property type="match status" value="1"/>
</dbReference>
<feature type="compositionally biased region" description="Basic and acidic residues" evidence="1">
    <location>
        <begin position="379"/>
        <end position="390"/>
    </location>
</feature>
<dbReference type="PANTHER" id="PTHR31286">
    <property type="entry name" value="GLYCINE-RICH CELL WALL STRUCTURAL PROTEIN 1.8-LIKE"/>
    <property type="match status" value="1"/>
</dbReference>
<evidence type="ECO:0000259" key="2">
    <source>
        <dbReference type="Pfam" id="PF14392"/>
    </source>
</evidence>
<feature type="compositionally biased region" description="Basic and acidic residues" evidence="1">
    <location>
        <begin position="248"/>
        <end position="265"/>
    </location>
</feature>
<evidence type="ECO:0000256" key="1">
    <source>
        <dbReference type="SAM" id="MobiDB-lite"/>
    </source>
</evidence>
<reference evidence="3 4" key="1">
    <citation type="submission" date="2020-02" db="EMBL/GenBank/DDBJ databases">
        <authorList>
            <person name="Ma Q."/>
            <person name="Huang Y."/>
            <person name="Song X."/>
            <person name="Pei D."/>
        </authorList>
    </citation>
    <scope>NUCLEOTIDE SEQUENCE [LARGE SCALE GENOMIC DNA]</scope>
    <source>
        <strain evidence="3">Sxm20200214</strain>
        <tissue evidence="3">Leaf</tissue>
    </source>
</reference>
<feature type="region of interest" description="Disordered" evidence="1">
    <location>
        <begin position="209"/>
        <end position="408"/>
    </location>
</feature>
<keyword evidence="4" id="KW-1185">Reference proteome</keyword>
<name>A0A8X7UV48_BRACI</name>